<evidence type="ECO:0000313" key="1">
    <source>
        <dbReference type="EMBL" id="CAK8679172.1"/>
    </source>
</evidence>
<comment type="caution">
    <text evidence="1">The sequence shown here is derived from an EMBL/GenBank/DDBJ whole genome shotgun (WGS) entry which is preliminary data.</text>
</comment>
<proteinExistence type="predicted"/>
<sequence length="247" mass="28408">MDVFASFASTIATIEQSVFDVNETLSAEVTGIAALLVDFQLAFDTSGRQIKRISNEIEIMEANYTNYFDYFSTALDYLRQIARETNDAFGENRDRVRVLNSTMLLLQVLVPAYIQRFQSDKQNDTGPTQEPPDVEEYPQPLISNFEEKLDLKSMLQQDEEKDIQDGDYNSDYSEYDYQEANGRSVISSDEYFNFPDSNFANYPQDPEYDLESILNGDADQARLEGRVSSSYDVNNYEDYQYFADEEA</sequence>
<dbReference type="EMBL" id="CAWYQH010000057">
    <property type="protein sequence ID" value="CAK8679172.1"/>
    <property type="molecule type" value="Genomic_DNA"/>
</dbReference>
<accession>A0ABP0FLC5</accession>
<keyword evidence="2" id="KW-1185">Reference proteome</keyword>
<organism evidence="1 2">
    <name type="scientific">Clavelina lepadiformis</name>
    <name type="common">Light-bulb sea squirt</name>
    <name type="synonym">Ascidia lepadiformis</name>
    <dbReference type="NCBI Taxonomy" id="159417"/>
    <lineage>
        <taxon>Eukaryota</taxon>
        <taxon>Metazoa</taxon>
        <taxon>Chordata</taxon>
        <taxon>Tunicata</taxon>
        <taxon>Ascidiacea</taxon>
        <taxon>Aplousobranchia</taxon>
        <taxon>Clavelinidae</taxon>
        <taxon>Clavelina</taxon>
    </lineage>
</organism>
<dbReference type="Proteomes" id="UP001642483">
    <property type="component" value="Unassembled WGS sequence"/>
</dbReference>
<protein>
    <submittedName>
        <fullName evidence="1">Uncharacterized protein</fullName>
    </submittedName>
</protein>
<reference evidence="1 2" key="1">
    <citation type="submission" date="2024-02" db="EMBL/GenBank/DDBJ databases">
        <authorList>
            <person name="Daric V."/>
            <person name="Darras S."/>
        </authorList>
    </citation>
    <scope>NUCLEOTIDE SEQUENCE [LARGE SCALE GENOMIC DNA]</scope>
</reference>
<evidence type="ECO:0000313" key="2">
    <source>
        <dbReference type="Proteomes" id="UP001642483"/>
    </source>
</evidence>
<gene>
    <name evidence="1" type="ORF">CVLEPA_LOCUS9429</name>
</gene>
<name>A0ABP0FLC5_CLALP</name>